<feature type="non-terminal residue" evidence="1">
    <location>
        <position position="51"/>
    </location>
</feature>
<dbReference type="Proteomes" id="UP000789901">
    <property type="component" value="Unassembled WGS sequence"/>
</dbReference>
<accession>A0ABN7WNB8</accession>
<dbReference type="EMBL" id="CAJVQB010053470">
    <property type="protein sequence ID" value="CAG8836389.1"/>
    <property type="molecule type" value="Genomic_DNA"/>
</dbReference>
<proteinExistence type="predicted"/>
<protein>
    <submittedName>
        <fullName evidence="1">5415_t:CDS:1</fullName>
    </submittedName>
</protein>
<sequence length="51" mass="5988">MKKYESRFTKLKQSDKEKTNLIAKLVKEIKQDQIVTNSQEAKFQISDPFLA</sequence>
<evidence type="ECO:0000313" key="1">
    <source>
        <dbReference type="EMBL" id="CAG8836389.1"/>
    </source>
</evidence>
<evidence type="ECO:0000313" key="2">
    <source>
        <dbReference type="Proteomes" id="UP000789901"/>
    </source>
</evidence>
<gene>
    <name evidence="1" type="ORF">GMARGA_LOCUS33013</name>
</gene>
<comment type="caution">
    <text evidence="1">The sequence shown here is derived from an EMBL/GenBank/DDBJ whole genome shotgun (WGS) entry which is preliminary data.</text>
</comment>
<reference evidence="1 2" key="1">
    <citation type="submission" date="2021-06" db="EMBL/GenBank/DDBJ databases">
        <authorList>
            <person name="Kallberg Y."/>
            <person name="Tangrot J."/>
            <person name="Rosling A."/>
        </authorList>
    </citation>
    <scope>NUCLEOTIDE SEQUENCE [LARGE SCALE GENOMIC DNA]</scope>
    <source>
        <strain evidence="1 2">120-4 pot B 10/14</strain>
    </source>
</reference>
<keyword evidence="2" id="KW-1185">Reference proteome</keyword>
<organism evidence="1 2">
    <name type="scientific">Gigaspora margarita</name>
    <dbReference type="NCBI Taxonomy" id="4874"/>
    <lineage>
        <taxon>Eukaryota</taxon>
        <taxon>Fungi</taxon>
        <taxon>Fungi incertae sedis</taxon>
        <taxon>Mucoromycota</taxon>
        <taxon>Glomeromycotina</taxon>
        <taxon>Glomeromycetes</taxon>
        <taxon>Diversisporales</taxon>
        <taxon>Gigasporaceae</taxon>
        <taxon>Gigaspora</taxon>
    </lineage>
</organism>
<name>A0ABN7WNB8_GIGMA</name>